<feature type="region of interest" description="Disordered" evidence="1">
    <location>
        <begin position="1"/>
        <end position="40"/>
    </location>
</feature>
<reference evidence="2" key="1">
    <citation type="submission" date="2021-12" db="EMBL/GenBank/DDBJ databases">
        <authorList>
            <person name="King R."/>
        </authorList>
    </citation>
    <scope>NUCLEOTIDE SEQUENCE</scope>
</reference>
<proteinExistence type="predicted"/>
<gene>
    <name evidence="2" type="ORF">DIATSA_LOCUS8077</name>
</gene>
<evidence type="ECO:0000313" key="3">
    <source>
        <dbReference type="Proteomes" id="UP001153714"/>
    </source>
</evidence>
<protein>
    <submittedName>
        <fullName evidence="2">Uncharacterized protein</fullName>
    </submittedName>
</protein>
<dbReference type="Proteomes" id="UP001153714">
    <property type="component" value="Chromosome 22"/>
</dbReference>
<evidence type="ECO:0000256" key="1">
    <source>
        <dbReference type="SAM" id="MobiDB-lite"/>
    </source>
</evidence>
<dbReference type="EMBL" id="OU893353">
    <property type="protein sequence ID" value="CAG9790409.1"/>
    <property type="molecule type" value="Genomic_DNA"/>
</dbReference>
<sequence length="170" mass="18278">MSSSEGGGRPPPTVFRLKTSLRRTPPGVTMAATVTPSPPQRSLVAPAADISAAVYEAVVATESPGRSTPAVQPLTTPQASQPGGTAKRVLSPDEWTAVASRSKRRFNPRVGGISTPLTTALRAPAGTNLNLSWRISLARRLVNYYHGRMRPLGLFQEWWGDPLLNLMRPI</sequence>
<keyword evidence="3" id="KW-1185">Reference proteome</keyword>
<feature type="region of interest" description="Disordered" evidence="1">
    <location>
        <begin position="61"/>
        <end position="90"/>
    </location>
</feature>
<organism evidence="2 3">
    <name type="scientific">Diatraea saccharalis</name>
    <name type="common">sugarcane borer</name>
    <dbReference type="NCBI Taxonomy" id="40085"/>
    <lineage>
        <taxon>Eukaryota</taxon>
        <taxon>Metazoa</taxon>
        <taxon>Ecdysozoa</taxon>
        <taxon>Arthropoda</taxon>
        <taxon>Hexapoda</taxon>
        <taxon>Insecta</taxon>
        <taxon>Pterygota</taxon>
        <taxon>Neoptera</taxon>
        <taxon>Endopterygota</taxon>
        <taxon>Lepidoptera</taxon>
        <taxon>Glossata</taxon>
        <taxon>Ditrysia</taxon>
        <taxon>Pyraloidea</taxon>
        <taxon>Crambidae</taxon>
        <taxon>Crambinae</taxon>
        <taxon>Diatraea</taxon>
    </lineage>
</organism>
<feature type="compositionally biased region" description="Polar residues" evidence="1">
    <location>
        <begin position="64"/>
        <end position="83"/>
    </location>
</feature>
<evidence type="ECO:0000313" key="2">
    <source>
        <dbReference type="EMBL" id="CAG9790409.1"/>
    </source>
</evidence>
<reference evidence="2" key="2">
    <citation type="submission" date="2022-10" db="EMBL/GenBank/DDBJ databases">
        <authorList>
            <consortium name="ENA_rothamsted_submissions"/>
            <consortium name="culmorum"/>
            <person name="King R."/>
        </authorList>
    </citation>
    <scope>NUCLEOTIDE SEQUENCE</scope>
</reference>
<dbReference type="AlphaFoldDB" id="A0A9N9WF72"/>
<accession>A0A9N9WF72</accession>
<name>A0A9N9WF72_9NEOP</name>